<feature type="domain" description="DUF4143" evidence="2">
    <location>
        <begin position="176"/>
        <end position="337"/>
    </location>
</feature>
<dbReference type="EMBL" id="PEVA01000211">
    <property type="protein sequence ID" value="PIV07998.1"/>
    <property type="molecule type" value="Genomic_DNA"/>
</dbReference>
<evidence type="ECO:0000259" key="1">
    <source>
        <dbReference type="Pfam" id="PF13173"/>
    </source>
</evidence>
<dbReference type="PANTHER" id="PTHR43566">
    <property type="entry name" value="CONSERVED PROTEIN"/>
    <property type="match status" value="1"/>
</dbReference>
<evidence type="ECO:0000313" key="4">
    <source>
        <dbReference type="Proteomes" id="UP000230119"/>
    </source>
</evidence>
<dbReference type="PANTHER" id="PTHR43566:SF2">
    <property type="entry name" value="DUF4143 DOMAIN-CONTAINING PROTEIN"/>
    <property type="match status" value="1"/>
</dbReference>
<protein>
    <submittedName>
        <fullName evidence="3">AAA family ATPase</fullName>
    </submittedName>
</protein>
<dbReference type="InterPro" id="IPR025420">
    <property type="entry name" value="DUF4143"/>
</dbReference>
<dbReference type="Gene3D" id="3.40.50.300">
    <property type="entry name" value="P-loop containing nucleotide triphosphate hydrolases"/>
    <property type="match status" value="1"/>
</dbReference>
<comment type="caution">
    <text evidence="3">The sequence shown here is derived from an EMBL/GenBank/DDBJ whole genome shotgun (WGS) entry which is preliminary data.</text>
</comment>
<gene>
    <name evidence="3" type="ORF">COS52_05020</name>
</gene>
<dbReference type="InterPro" id="IPR041682">
    <property type="entry name" value="AAA_14"/>
</dbReference>
<accession>A0A2M7BRA8</accession>
<feature type="domain" description="AAA" evidence="1">
    <location>
        <begin position="18"/>
        <end position="133"/>
    </location>
</feature>
<dbReference type="Proteomes" id="UP000230119">
    <property type="component" value="Unassembled WGS sequence"/>
</dbReference>
<evidence type="ECO:0000313" key="3">
    <source>
        <dbReference type="EMBL" id="PIV07998.1"/>
    </source>
</evidence>
<dbReference type="Pfam" id="PF13635">
    <property type="entry name" value="DUF4143"/>
    <property type="match status" value="1"/>
</dbReference>
<dbReference type="InterPro" id="IPR027417">
    <property type="entry name" value="P-loop_NTPase"/>
</dbReference>
<dbReference type="SUPFAM" id="SSF52540">
    <property type="entry name" value="P-loop containing nucleoside triphosphate hydrolases"/>
    <property type="match status" value="1"/>
</dbReference>
<feature type="non-terminal residue" evidence="3">
    <location>
        <position position="373"/>
    </location>
</feature>
<name>A0A2M7BRA8_9BACT</name>
<evidence type="ECO:0000259" key="2">
    <source>
        <dbReference type="Pfam" id="PF13635"/>
    </source>
</evidence>
<dbReference type="Pfam" id="PF13173">
    <property type="entry name" value="AAA_14"/>
    <property type="match status" value="1"/>
</dbReference>
<proteinExistence type="predicted"/>
<organism evidence="3 4">
    <name type="scientific">Candidatus Roizmanbacteria bacterium CG03_land_8_20_14_0_80_39_12</name>
    <dbReference type="NCBI Taxonomy" id="1974847"/>
    <lineage>
        <taxon>Bacteria</taxon>
        <taxon>Candidatus Roizmaniibacteriota</taxon>
    </lineage>
</organism>
<sequence length="373" mass="42757">MIKRILATKIKQSAKNMPIVAVLGPRQSGKTTLVRYLFPKYRYVNLESPDTREHAMSDPRGFLALYNKYVIFDEIQRVPELFSYLQVKTDEDKIDGQYIITGSQHFLLMKSISQSLAGRVAIHTLPPLTYSEISSISPKLTSSLEKLIFTGSYPRIYEKKLDPTTWYGEYVSTYVERDLRELIQVGNLGTFLKFLRLLAGHTGQILNLSSLASDSGITHNTAKSWISILETSFIVFLLPPHYQNFNKQIIKAPKLYFYDTGLVCYLLGITSSSQLFTNPLIGHLFETWVISEYFKNTFAHKHNPNIYYYWRDKLGHEIDLLITLGNQTMLPIEIKYGQTINSDFFKNITYYQSLAGDNAPKSTIIYGGKLKYS</sequence>
<dbReference type="AlphaFoldDB" id="A0A2M7BRA8"/>
<reference evidence="4" key="1">
    <citation type="submission" date="2017-09" db="EMBL/GenBank/DDBJ databases">
        <title>Depth-based differentiation of microbial function through sediment-hosted aquifers and enrichment of novel symbionts in the deep terrestrial subsurface.</title>
        <authorList>
            <person name="Probst A.J."/>
            <person name="Ladd B."/>
            <person name="Jarett J.K."/>
            <person name="Geller-Mcgrath D.E."/>
            <person name="Sieber C.M.K."/>
            <person name="Emerson J.B."/>
            <person name="Anantharaman K."/>
            <person name="Thomas B.C."/>
            <person name="Malmstrom R."/>
            <person name="Stieglmeier M."/>
            <person name="Klingl A."/>
            <person name="Woyke T."/>
            <person name="Ryan C.M."/>
            <person name="Banfield J.F."/>
        </authorList>
    </citation>
    <scope>NUCLEOTIDE SEQUENCE [LARGE SCALE GENOMIC DNA]</scope>
</reference>